<comment type="caution">
    <text evidence="8">The sequence shown here is derived from an EMBL/GenBank/DDBJ whole genome shotgun (WGS) entry which is preliminary data.</text>
</comment>
<evidence type="ECO:0000256" key="5">
    <source>
        <dbReference type="ARBA" id="ARBA00022989"/>
    </source>
</evidence>
<dbReference type="OrthoDB" id="414355at2759"/>
<dbReference type="EMBL" id="CAJNJA010004759">
    <property type="protein sequence ID" value="CAE7181420.1"/>
    <property type="molecule type" value="Genomic_DNA"/>
</dbReference>
<keyword evidence="2" id="KW-0812">Transmembrane</keyword>
<dbReference type="Gene3D" id="3.40.50.300">
    <property type="entry name" value="P-loop containing nucleotide triphosphate hydrolases"/>
    <property type="match status" value="1"/>
</dbReference>
<organism evidence="8 9">
    <name type="scientific">Symbiodinium necroappetens</name>
    <dbReference type="NCBI Taxonomy" id="1628268"/>
    <lineage>
        <taxon>Eukaryota</taxon>
        <taxon>Sar</taxon>
        <taxon>Alveolata</taxon>
        <taxon>Dinophyceae</taxon>
        <taxon>Suessiales</taxon>
        <taxon>Symbiodiniaceae</taxon>
        <taxon>Symbiodinium</taxon>
    </lineage>
</organism>
<dbReference type="PROSITE" id="PS50893">
    <property type="entry name" value="ABC_TRANSPORTER_2"/>
    <property type="match status" value="1"/>
</dbReference>
<keyword evidence="4" id="KW-0067">ATP-binding</keyword>
<keyword evidence="9" id="KW-1185">Reference proteome</keyword>
<dbReference type="PROSITE" id="PS00211">
    <property type="entry name" value="ABC_TRANSPORTER_1"/>
    <property type="match status" value="1"/>
</dbReference>
<dbReference type="PANTHER" id="PTHR43394:SF1">
    <property type="entry name" value="ATP-BINDING CASSETTE SUB-FAMILY B MEMBER 10, MITOCHONDRIAL"/>
    <property type="match status" value="1"/>
</dbReference>
<sequence>VKTFSREDWHLDSHEFACGIPPLTSLGFVGTPILPTTPLSEKCQNRMHTSLQRLSLEEASGMKLTVTQGVAQVAADMLQQAIYCFSLWVGLVWVNVDSSAAEMTSFLLLVSKLGHQVNSFKAQVEDLFNRSDNLAEHFEFLDQQPKIFPGTYDGPVSGEVKFEDVSFAYPTRPEQKVLHKLSMELQPGKTTALVGASGSGKSTTVQLIFRYYDPLAGAILIDGVPMKDWDLTHLHRHMALVAQEPVLFNTSVRQNLLYGLPQCRIDSDPKDFEDQVIEAAKAACAHDFIMGFPGGYDTNVGDRGGQVSGGQKQRLSVARAILLKPRILVLDEATSALDAESESIVQEALDRLVASSGSSVMVIAHRLSTVRNADEIICLREGHVVERGSSKELMELRGYYYTLVEKQAVTLDDIGGANAEIDRCLKSRSKVMDSEANVQESTATEKSSWAASILLLADAIRQNVDKELAPSHGPFLAGELHLGTAWFAKAMAGAHGAMDGAPVLWQLRIRVPPWELRLQWALGLKGAKGEAARSLFFSGTAEGANLSSTLNGSPCISADLAIFIFQFWVLRYRRGPAIRQPDLSNLSAACRRQLGGLVRDLRKKCAETQDEAAEKDTSESSLQSFEGTFSCETSTWDLFTWGEALAEALSVSSPELEALRGSDVPVEAEKALERLASWFQPLANAPRDALLWAGFWDGEPTGRASKTALLKFADLMERQTLHPSTPLGSLISKWEDLNHCYDTSDGRDLTKNFWSFASLSFVAGLALVRQQGVLSLVNKDMRGPRNLGESVLAKHEIPSIGLAIIEADWAPHVVLVDLKGACNVTSSFLQSQLLPSRHFLVDLDSLDSIRLLKPFKRMRWTCVDCTEASGCSLDERLATFIQKELRSKPDGI</sequence>
<evidence type="ECO:0000313" key="9">
    <source>
        <dbReference type="Proteomes" id="UP000601435"/>
    </source>
</evidence>
<dbReference type="InterPro" id="IPR003439">
    <property type="entry name" value="ABC_transporter-like_ATP-bd"/>
</dbReference>
<accession>A0A812IS65</accession>
<evidence type="ECO:0000256" key="1">
    <source>
        <dbReference type="ARBA" id="ARBA00004141"/>
    </source>
</evidence>
<dbReference type="Pfam" id="PF00005">
    <property type="entry name" value="ABC_tran"/>
    <property type="match status" value="1"/>
</dbReference>
<name>A0A812IS65_9DINO</name>
<keyword evidence="3" id="KW-0547">Nucleotide-binding</keyword>
<dbReference type="Proteomes" id="UP000601435">
    <property type="component" value="Unassembled WGS sequence"/>
</dbReference>
<evidence type="ECO:0000313" key="8">
    <source>
        <dbReference type="EMBL" id="CAE7181420.1"/>
    </source>
</evidence>
<dbReference type="InterPro" id="IPR039421">
    <property type="entry name" value="Type_1_exporter"/>
</dbReference>
<keyword evidence="6" id="KW-0472">Membrane</keyword>
<evidence type="ECO:0000256" key="2">
    <source>
        <dbReference type="ARBA" id="ARBA00022692"/>
    </source>
</evidence>
<comment type="subcellular location">
    <subcellularLocation>
        <location evidence="1">Membrane</location>
        <topology evidence="1">Multi-pass membrane protein</topology>
    </subcellularLocation>
</comment>
<dbReference type="SMART" id="SM00382">
    <property type="entry name" value="AAA"/>
    <property type="match status" value="1"/>
</dbReference>
<gene>
    <name evidence="8" type="primary">ABCB18</name>
    <name evidence="8" type="ORF">SNEC2469_LOCUS726</name>
</gene>
<dbReference type="PANTHER" id="PTHR43394">
    <property type="entry name" value="ATP-DEPENDENT PERMEASE MDL1, MITOCHONDRIAL"/>
    <property type="match status" value="1"/>
</dbReference>
<evidence type="ECO:0000256" key="4">
    <source>
        <dbReference type="ARBA" id="ARBA00022840"/>
    </source>
</evidence>
<dbReference type="InterPro" id="IPR017871">
    <property type="entry name" value="ABC_transporter-like_CS"/>
</dbReference>
<dbReference type="InterPro" id="IPR027417">
    <property type="entry name" value="P-loop_NTPase"/>
</dbReference>
<evidence type="ECO:0000256" key="3">
    <source>
        <dbReference type="ARBA" id="ARBA00022741"/>
    </source>
</evidence>
<dbReference type="GO" id="GO:0016887">
    <property type="term" value="F:ATP hydrolysis activity"/>
    <property type="evidence" value="ECO:0007669"/>
    <property type="project" value="InterPro"/>
</dbReference>
<feature type="domain" description="ABC transporter" evidence="7">
    <location>
        <begin position="160"/>
        <end position="406"/>
    </location>
</feature>
<evidence type="ECO:0000256" key="6">
    <source>
        <dbReference type="ARBA" id="ARBA00023136"/>
    </source>
</evidence>
<dbReference type="InterPro" id="IPR036640">
    <property type="entry name" value="ABC1_TM_sf"/>
</dbReference>
<dbReference type="AlphaFoldDB" id="A0A812IS65"/>
<dbReference type="CDD" id="cd03249">
    <property type="entry name" value="ABC_MTABC3_MDL1_MDL2"/>
    <property type="match status" value="1"/>
</dbReference>
<dbReference type="Gene3D" id="1.20.1560.10">
    <property type="entry name" value="ABC transporter type 1, transmembrane domain"/>
    <property type="match status" value="1"/>
</dbReference>
<dbReference type="InterPro" id="IPR003593">
    <property type="entry name" value="AAA+_ATPase"/>
</dbReference>
<dbReference type="GO" id="GO:0005524">
    <property type="term" value="F:ATP binding"/>
    <property type="evidence" value="ECO:0007669"/>
    <property type="project" value="UniProtKB-KW"/>
</dbReference>
<keyword evidence="5" id="KW-1133">Transmembrane helix</keyword>
<dbReference type="GO" id="GO:0005743">
    <property type="term" value="C:mitochondrial inner membrane"/>
    <property type="evidence" value="ECO:0007669"/>
    <property type="project" value="TreeGrafter"/>
</dbReference>
<evidence type="ECO:0000259" key="7">
    <source>
        <dbReference type="PROSITE" id="PS50893"/>
    </source>
</evidence>
<dbReference type="GO" id="GO:0090374">
    <property type="term" value="P:oligopeptide export from mitochondrion"/>
    <property type="evidence" value="ECO:0007669"/>
    <property type="project" value="TreeGrafter"/>
</dbReference>
<protein>
    <submittedName>
        <fullName evidence="8">ABCB18 protein</fullName>
    </submittedName>
</protein>
<dbReference type="FunFam" id="3.40.50.300:FF:000218">
    <property type="entry name" value="Multidrug ABC transporter ATP-binding protein"/>
    <property type="match status" value="1"/>
</dbReference>
<feature type="non-terminal residue" evidence="8">
    <location>
        <position position="892"/>
    </location>
</feature>
<dbReference type="GO" id="GO:0015421">
    <property type="term" value="F:ABC-type oligopeptide transporter activity"/>
    <property type="evidence" value="ECO:0007669"/>
    <property type="project" value="TreeGrafter"/>
</dbReference>
<proteinExistence type="predicted"/>
<reference evidence="8" key="1">
    <citation type="submission" date="2021-02" db="EMBL/GenBank/DDBJ databases">
        <authorList>
            <person name="Dougan E. K."/>
            <person name="Rhodes N."/>
            <person name="Thang M."/>
            <person name="Chan C."/>
        </authorList>
    </citation>
    <scope>NUCLEOTIDE SEQUENCE</scope>
</reference>
<dbReference type="SUPFAM" id="SSF52540">
    <property type="entry name" value="P-loop containing nucleoside triphosphate hydrolases"/>
    <property type="match status" value="1"/>
</dbReference>